<reference evidence="1" key="1">
    <citation type="journal article" date="2019" name="PLoS Negl. Trop. Dis.">
        <title>Revisiting the worldwide diversity of Leptospira species in the environment.</title>
        <authorList>
            <person name="Vincent A.T."/>
            <person name="Schiettekatte O."/>
            <person name="Bourhy P."/>
            <person name="Veyrier F.J."/>
            <person name="Picardeau M."/>
        </authorList>
    </citation>
    <scope>NUCLEOTIDE SEQUENCE [LARGE SCALE GENOMIC DNA]</scope>
    <source>
        <strain evidence="1">201800277</strain>
    </source>
</reference>
<accession>A0A2M9Y4M3</accession>
<dbReference type="AlphaFoldDB" id="A0A2M9Y4M3"/>
<proteinExistence type="predicted"/>
<sequence>MTANWSAKLIAFFLTITIGFPLDGMSDAVSESLEANIHQIKKSISASLETPEDTSIDDPRISAIDDSATISRSRADFLDFFNESKSDLLSAFMLVSFVDLISDGIFVSNLLSSLLLNIPPPVFFV</sequence>
<name>A0A2M9Y4M3_9LEPT</name>
<keyword evidence="2" id="KW-1185">Reference proteome</keyword>
<gene>
    <name evidence="1" type="ORF">EHQ30_08575</name>
</gene>
<dbReference type="RefSeq" id="WP_100789812.1">
    <property type="nucleotide sequence ID" value="NZ_NPDQ01000002.1"/>
</dbReference>
<dbReference type="EMBL" id="RQFP01000001">
    <property type="protein sequence ID" value="TGK96637.1"/>
    <property type="molecule type" value="Genomic_DNA"/>
</dbReference>
<dbReference type="OrthoDB" id="332143at2"/>
<evidence type="ECO:0000313" key="1">
    <source>
        <dbReference type="EMBL" id="TGK96637.1"/>
    </source>
</evidence>
<comment type="caution">
    <text evidence="1">The sequence shown here is derived from an EMBL/GenBank/DDBJ whole genome shotgun (WGS) entry which is preliminary data.</text>
</comment>
<organism evidence="1 2">
    <name type="scientific">Leptospira brenneri</name>
    <dbReference type="NCBI Taxonomy" id="2023182"/>
    <lineage>
        <taxon>Bacteria</taxon>
        <taxon>Pseudomonadati</taxon>
        <taxon>Spirochaetota</taxon>
        <taxon>Spirochaetia</taxon>
        <taxon>Leptospirales</taxon>
        <taxon>Leptospiraceae</taxon>
        <taxon>Leptospira</taxon>
    </lineage>
</organism>
<evidence type="ECO:0000313" key="2">
    <source>
        <dbReference type="Proteomes" id="UP000297891"/>
    </source>
</evidence>
<dbReference type="Proteomes" id="UP000297891">
    <property type="component" value="Unassembled WGS sequence"/>
</dbReference>
<protein>
    <submittedName>
        <fullName evidence="1">Uncharacterized protein</fullName>
    </submittedName>
</protein>